<accession>A0AB34IXW2</accession>
<reference evidence="3 4" key="1">
    <citation type="journal article" date="2024" name="Science">
        <title>Giant polyketide synthase enzymes in the biosynthesis of giant marine polyether toxins.</title>
        <authorList>
            <person name="Fallon T.R."/>
            <person name="Shende V.V."/>
            <person name="Wierzbicki I.H."/>
            <person name="Pendleton A.L."/>
            <person name="Watervoot N.F."/>
            <person name="Auber R.P."/>
            <person name="Gonzalez D.J."/>
            <person name="Wisecaver J.H."/>
            <person name="Moore B.S."/>
        </authorList>
    </citation>
    <scope>NUCLEOTIDE SEQUENCE [LARGE SCALE GENOMIC DNA]</scope>
    <source>
        <strain evidence="3 4">12B1</strain>
    </source>
</reference>
<proteinExistence type="predicted"/>
<protein>
    <recommendedName>
        <fullName evidence="2">Methyltransferase FkbM domain-containing protein</fullName>
    </recommendedName>
</protein>
<dbReference type="GO" id="GO:0005794">
    <property type="term" value="C:Golgi apparatus"/>
    <property type="evidence" value="ECO:0007669"/>
    <property type="project" value="TreeGrafter"/>
</dbReference>
<feature type="signal peptide" evidence="1">
    <location>
        <begin position="1"/>
        <end position="27"/>
    </location>
</feature>
<dbReference type="GO" id="GO:0005886">
    <property type="term" value="C:plasma membrane"/>
    <property type="evidence" value="ECO:0007669"/>
    <property type="project" value="TreeGrafter"/>
</dbReference>
<organism evidence="3 4">
    <name type="scientific">Prymnesium parvum</name>
    <name type="common">Toxic golden alga</name>
    <dbReference type="NCBI Taxonomy" id="97485"/>
    <lineage>
        <taxon>Eukaryota</taxon>
        <taxon>Haptista</taxon>
        <taxon>Haptophyta</taxon>
        <taxon>Prymnesiophyceae</taxon>
        <taxon>Prymnesiales</taxon>
        <taxon>Prymnesiaceae</taxon>
        <taxon>Prymnesium</taxon>
    </lineage>
</organism>
<name>A0AB34IXW2_PRYPA</name>
<dbReference type="Gene3D" id="3.40.50.150">
    <property type="entry name" value="Vaccinia Virus protein VP39"/>
    <property type="match status" value="1"/>
</dbReference>
<dbReference type="EMBL" id="JBGBPQ010000017">
    <property type="protein sequence ID" value="KAL1507923.1"/>
    <property type="molecule type" value="Genomic_DNA"/>
</dbReference>
<dbReference type="GO" id="GO:0031902">
    <property type="term" value="C:late endosome membrane"/>
    <property type="evidence" value="ECO:0007669"/>
    <property type="project" value="TreeGrafter"/>
</dbReference>
<gene>
    <name evidence="3" type="ORF">AB1Y20_007528</name>
</gene>
<dbReference type="InterPro" id="IPR006342">
    <property type="entry name" value="FkbM_mtfrase"/>
</dbReference>
<evidence type="ECO:0000259" key="2">
    <source>
        <dbReference type="Pfam" id="PF05050"/>
    </source>
</evidence>
<evidence type="ECO:0000256" key="1">
    <source>
        <dbReference type="SAM" id="SignalP"/>
    </source>
</evidence>
<dbReference type="Pfam" id="PF05050">
    <property type="entry name" value="Methyltransf_21"/>
    <property type="match status" value="1"/>
</dbReference>
<dbReference type="InterPro" id="IPR053202">
    <property type="entry name" value="EGF_Rcpt_Signaling_Reg"/>
</dbReference>
<feature type="domain" description="Methyltransferase FkbM" evidence="2">
    <location>
        <begin position="92"/>
        <end position="238"/>
    </location>
</feature>
<feature type="chain" id="PRO_5044331594" description="Methyltransferase FkbM domain-containing protein" evidence="1">
    <location>
        <begin position="28"/>
        <end position="318"/>
    </location>
</feature>
<evidence type="ECO:0000313" key="4">
    <source>
        <dbReference type="Proteomes" id="UP001515480"/>
    </source>
</evidence>
<dbReference type="GO" id="GO:0016197">
    <property type="term" value="P:endosomal transport"/>
    <property type="evidence" value="ECO:0007669"/>
    <property type="project" value="TreeGrafter"/>
</dbReference>
<dbReference type="PANTHER" id="PTHR34009:SF2">
    <property type="entry name" value="PROTEIN STAR"/>
    <property type="match status" value="1"/>
</dbReference>
<dbReference type="GO" id="GO:0006888">
    <property type="term" value="P:endoplasmic reticulum to Golgi vesicle-mediated transport"/>
    <property type="evidence" value="ECO:0007669"/>
    <property type="project" value="TreeGrafter"/>
</dbReference>
<dbReference type="Proteomes" id="UP001515480">
    <property type="component" value="Unassembled WGS sequence"/>
</dbReference>
<comment type="caution">
    <text evidence="3">The sequence shown here is derived from an EMBL/GenBank/DDBJ whole genome shotgun (WGS) entry which is preliminary data.</text>
</comment>
<dbReference type="AlphaFoldDB" id="A0AB34IXW2"/>
<keyword evidence="1" id="KW-0732">Signal</keyword>
<dbReference type="SUPFAM" id="SSF53335">
    <property type="entry name" value="S-adenosyl-L-methionine-dependent methyltransferases"/>
    <property type="match status" value="1"/>
</dbReference>
<dbReference type="GO" id="GO:0005789">
    <property type="term" value="C:endoplasmic reticulum membrane"/>
    <property type="evidence" value="ECO:0007669"/>
    <property type="project" value="TreeGrafter"/>
</dbReference>
<dbReference type="InterPro" id="IPR029063">
    <property type="entry name" value="SAM-dependent_MTases_sf"/>
</dbReference>
<keyword evidence="4" id="KW-1185">Reference proteome</keyword>
<sequence length="318" mass="34578">MIARCVSPAWMTSLAMILVCYASIARAQSSTRGPVSKGPGIQPTTAQMDAAAACALSTLSARHSAHSQKGEDILLLPTLLAATGGKPGTYVEIGALDGIKYSNTRSLDVCYGWYGLLIEGNPANFRQLLRTKRNAKKVHAAVCASKKDGSDNTIEFSAEGGQLAGAVNFLLDRNSKFAGKPLNLSTVDVPCRPLTRIMNDEGFAAADFLSLDVEGAEEEVLKNSKPEAFKVVLVEWRDRDRALRARIHQKLIGAGLRQAEQLKVPDSRVYLAPGVPEIFVNSSWLKLFAGKYQNEIRVVEKYRKKLSCLLSRFSSSCD</sequence>
<dbReference type="PANTHER" id="PTHR34009">
    <property type="entry name" value="PROTEIN STAR"/>
    <property type="match status" value="1"/>
</dbReference>
<evidence type="ECO:0000313" key="3">
    <source>
        <dbReference type="EMBL" id="KAL1507923.1"/>
    </source>
</evidence>